<proteinExistence type="predicted"/>
<accession>A0A0F9D4I8</accession>
<protein>
    <submittedName>
        <fullName evidence="1">Uncharacterized protein</fullName>
    </submittedName>
</protein>
<gene>
    <name evidence="1" type="ORF">LCGC14_2324050</name>
</gene>
<dbReference type="AlphaFoldDB" id="A0A0F9D4I8"/>
<name>A0A0F9D4I8_9ZZZZ</name>
<comment type="caution">
    <text evidence="1">The sequence shown here is derived from an EMBL/GenBank/DDBJ whole genome shotgun (WGS) entry which is preliminary data.</text>
</comment>
<reference evidence="1" key="1">
    <citation type="journal article" date="2015" name="Nature">
        <title>Complex archaea that bridge the gap between prokaryotes and eukaryotes.</title>
        <authorList>
            <person name="Spang A."/>
            <person name="Saw J.H."/>
            <person name="Jorgensen S.L."/>
            <person name="Zaremba-Niedzwiedzka K."/>
            <person name="Martijn J."/>
            <person name="Lind A.E."/>
            <person name="van Eijk R."/>
            <person name="Schleper C."/>
            <person name="Guy L."/>
            <person name="Ettema T.J."/>
        </authorList>
    </citation>
    <scope>NUCLEOTIDE SEQUENCE</scope>
</reference>
<dbReference type="EMBL" id="LAZR01033267">
    <property type="protein sequence ID" value="KKL48586.1"/>
    <property type="molecule type" value="Genomic_DNA"/>
</dbReference>
<organism evidence="1">
    <name type="scientific">marine sediment metagenome</name>
    <dbReference type="NCBI Taxonomy" id="412755"/>
    <lineage>
        <taxon>unclassified sequences</taxon>
        <taxon>metagenomes</taxon>
        <taxon>ecological metagenomes</taxon>
    </lineage>
</organism>
<evidence type="ECO:0000313" key="1">
    <source>
        <dbReference type="EMBL" id="KKL48586.1"/>
    </source>
</evidence>
<sequence>MGYASPPSWLANFATIRKGAVFEVHSETRLVTPLATSQSASLSRAIHRLESRGLLRRRNQVAGDQYDEITEIGGKTFYKGLDGSMKERGPLRLRYRFTHILLTTEGRKLADQFIEQEGAIPNG</sequence>